<sequence length="137" mass="15168">MTLQACVFCQPDKRYVIADSVYSVAVCFPDAVIKRGHFVVAVKDHVTSFTDLSPEQASDLMSFAARLAKKAEALVRAEKYYLVAIADQVRHFHLHLLPKMPGDAPIGKHIMSDSGWKAEVGECVSPDAIQDFICMLK</sequence>
<evidence type="ECO:0000256" key="3">
    <source>
        <dbReference type="PROSITE-ProRule" id="PRU00464"/>
    </source>
</evidence>
<accession>A0A3A4QPY7</accession>
<feature type="active site" description="Tele-AMP-histidine intermediate" evidence="1">
    <location>
        <position position="93"/>
    </location>
</feature>
<feature type="domain" description="HIT" evidence="4">
    <location>
        <begin position="36"/>
        <end position="106"/>
    </location>
</feature>
<dbReference type="InterPro" id="IPR001310">
    <property type="entry name" value="Histidine_triad_HIT"/>
</dbReference>
<proteinExistence type="predicted"/>
<dbReference type="Pfam" id="PF01230">
    <property type="entry name" value="HIT"/>
    <property type="match status" value="1"/>
</dbReference>
<dbReference type="GO" id="GO:0003824">
    <property type="term" value="F:catalytic activity"/>
    <property type="evidence" value="ECO:0007669"/>
    <property type="project" value="InterPro"/>
</dbReference>
<dbReference type="EMBL" id="QZJZ01000101">
    <property type="protein sequence ID" value="RJP56153.1"/>
    <property type="molecule type" value="Genomic_DNA"/>
</dbReference>
<dbReference type="GO" id="GO:0009117">
    <property type="term" value="P:nucleotide metabolic process"/>
    <property type="evidence" value="ECO:0007669"/>
    <property type="project" value="TreeGrafter"/>
</dbReference>
<dbReference type="SUPFAM" id="SSF54197">
    <property type="entry name" value="HIT-like"/>
    <property type="match status" value="1"/>
</dbReference>
<comment type="caution">
    <text evidence="5">The sequence shown here is derived from an EMBL/GenBank/DDBJ whole genome shotgun (WGS) entry which is preliminary data.</text>
</comment>
<protein>
    <submittedName>
        <fullName evidence="5">HIT family protein</fullName>
    </submittedName>
</protein>
<dbReference type="InterPro" id="IPR011146">
    <property type="entry name" value="HIT-like"/>
</dbReference>
<dbReference type="PANTHER" id="PTHR46648">
    <property type="entry name" value="HIT FAMILY PROTEIN 1"/>
    <property type="match status" value="1"/>
</dbReference>
<dbReference type="InterPro" id="IPR036265">
    <property type="entry name" value="HIT-like_sf"/>
</dbReference>
<evidence type="ECO:0000256" key="1">
    <source>
        <dbReference type="PIRSR" id="PIRSR601310-1"/>
    </source>
</evidence>
<dbReference type="PANTHER" id="PTHR46648:SF1">
    <property type="entry name" value="ADENOSINE 5'-MONOPHOSPHORAMIDASE HNT1"/>
    <property type="match status" value="1"/>
</dbReference>
<evidence type="ECO:0000259" key="4">
    <source>
        <dbReference type="PROSITE" id="PS51084"/>
    </source>
</evidence>
<dbReference type="PROSITE" id="PS51084">
    <property type="entry name" value="HIT_2"/>
    <property type="match status" value="1"/>
</dbReference>
<dbReference type="Proteomes" id="UP000266426">
    <property type="component" value="Unassembled WGS sequence"/>
</dbReference>
<name>A0A3A4QPY7_9BACT</name>
<dbReference type="AlphaFoldDB" id="A0A3A4QPY7"/>
<organism evidence="5 6">
    <name type="scientific">Candidatus Auribacter fodinae</name>
    <dbReference type="NCBI Taxonomy" id="2093366"/>
    <lineage>
        <taxon>Bacteria</taxon>
        <taxon>Pseudomonadati</taxon>
        <taxon>Candidatus Auribacterota</taxon>
        <taxon>Candidatus Auribacteria</taxon>
        <taxon>Candidatus Auribacterales</taxon>
        <taxon>Candidatus Auribacteraceae</taxon>
        <taxon>Candidatus Auribacter</taxon>
    </lineage>
</organism>
<feature type="short sequence motif" description="Histidine triad motif" evidence="2 3">
    <location>
        <begin position="91"/>
        <end position="95"/>
    </location>
</feature>
<gene>
    <name evidence="5" type="ORF">C4541_12915</name>
</gene>
<reference evidence="5 6" key="1">
    <citation type="journal article" date="2017" name="ISME J.">
        <title>Energy and carbon metabolisms in a deep terrestrial subsurface fluid microbial community.</title>
        <authorList>
            <person name="Momper L."/>
            <person name="Jungbluth S.P."/>
            <person name="Lee M.D."/>
            <person name="Amend J.P."/>
        </authorList>
    </citation>
    <scope>NUCLEOTIDE SEQUENCE [LARGE SCALE GENOMIC DNA]</scope>
    <source>
        <strain evidence="5">SURF_26</strain>
    </source>
</reference>
<dbReference type="Gene3D" id="3.30.428.10">
    <property type="entry name" value="HIT-like"/>
    <property type="match status" value="1"/>
</dbReference>
<evidence type="ECO:0000256" key="2">
    <source>
        <dbReference type="PIRSR" id="PIRSR601310-3"/>
    </source>
</evidence>
<evidence type="ECO:0000313" key="5">
    <source>
        <dbReference type="EMBL" id="RJP56153.1"/>
    </source>
</evidence>
<evidence type="ECO:0000313" key="6">
    <source>
        <dbReference type="Proteomes" id="UP000266426"/>
    </source>
</evidence>